<proteinExistence type="predicted"/>
<gene>
    <name evidence="1" type="ORF">GPZ80_30170</name>
</gene>
<accession>A0ABR7LG26</accession>
<evidence type="ECO:0000313" key="2">
    <source>
        <dbReference type="Proteomes" id="UP000734823"/>
    </source>
</evidence>
<keyword evidence="2" id="KW-1185">Reference proteome</keyword>
<comment type="caution">
    <text evidence="1">The sequence shown here is derived from an EMBL/GenBank/DDBJ whole genome shotgun (WGS) entry which is preliminary data.</text>
</comment>
<dbReference type="RefSeq" id="WP_187224507.1">
    <property type="nucleotide sequence ID" value="NZ_JABVED010000030.1"/>
</dbReference>
<evidence type="ECO:0000313" key="1">
    <source>
        <dbReference type="EMBL" id="MBC6451433.1"/>
    </source>
</evidence>
<sequence length="139" mass="15212">MDYFLIFPLLAVVLVGAMMLVAYTRKGTVATVPMTKRRIVLRSAAPPQVVYGWLAQHCPPGYAIEDADPSRGVVVFSSKPNLMTYGFFYPAAVYPEGPGTRVDLGIKSKVFQYGPLVTRAHRKLAHALAALTQSRIEGD</sequence>
<name>A0ABR7LG26_9PSEU</name>
<protein>
    <submittedName>
        <fullName evidence="1">Uncharacterized protein</fullName>
    </submittedName>
</protein>
<organism evidence="1 2">
    <name type="scientific">Actinokineospora xionganensis</name>
    <dbReference type="NCBI Taxonomy" id="2684470"/>
    <lineage>
        <taxon>Bacteria</taxon>
        <taxon>Bacillati</taxon>
        <taxon>Actinomycetota</taxon>
        <taxon>Actinomycetes</taxon>
        <taxon>Pseudonocardiales</taxon>
        <taxon>Pseudonocardiaceae</taxon>
        <taxon>Actinokineospora</taxon>
    </lineage>
</organism>
<reference evidence="1 2" key="1">
    <citation type="submission" date="2020-06" db="EMBL/GenBank/DDBJ databases">
        <title>Actinokineospora xiongansis sp. nov., isolated from soil of Baiyangdian.</title>
        <authorList>
            <person name="Zhang X."/>
        </authorList>
    </citation>
    <scope>NUCLEOTIDE SEQUENCE [LARGE SCALE GENOMIC DNA]</scope>
    <source>
        <strain evidence="1 2">HBU206404</strain>
    </source>
</reference>
<dbReference type="Proteomes" id="UP000734823">
    <property type="component" value="Unassembled WGS sequence"/>
</dbReference>
<dbReference type="EMBL" id="JABVED010000030">
    <property type="protein sequence ID" value="MBC6451433.1"/>
    <property type="molecule type" value="Genomic_DNA"/>
</dbReference>